<dbReference type="InterPro" id="IPR003509">
    <property type="entry name" value="UPF0102_YraN-like"/>
</dbReference>
<comment type="caution">
    <text evidence="3">The sequence shown here is derived from an EMBL/GenBank/DDBJ whole genome shotgun (WGS) entry which is preliminary data.</text>
</comment>
<dbReference type="GO" id="GO:0003676">
    <property type="term" value="F:nucleic acid binding"/>
    <property type="evidence" value="ECO:0007669"/>
    <property type="project" value="InterPro"/>
</dbReference>
<accession>A0A1G2L1K5</accession>
<dbReference type="InterPro" id="IPR011335">
    <property type="entry name" value="Restrct_endonuc-II-like"/>
</dbReference>
<evidence type="ECO:0000256" key="2">
    <source>
        <dbReference type="HAMAP-Rule" id="MF_00048"/>
    </source>
</evidence>
<proteinExistence type="inferred from homology"/>
<evidence type="ECO:0000313" key="3">
    <source>
        <dbReference type="EMBL" id="OHA05525.1"/>
    </source>
</evidence>
<dbReference type="EMBL" id="MHQO01000050">
    <property type="protein sequence ID" value="OHA05525.1"/>
    <property type="molecule type" value="Genomic_DNA"/>
</dbReference>
<protein>
    <recommendedName>
        <fullName evidence="2">UPF0102 protein A2934_05465</fullName>
    </recommendedName>
</protein>
<dbReference type="Gene3D" id="3.40.1350.10">
    <property type="match status" value="1"/>
</dbReference>
<dbReference type="SUPFAM" id="SSF52980">
    <property type="entry name" value="Restriction endonuclease-like"/>
    <property type="match status" value="1"/>
</dbReference>
<gene>
    <name evidence="3" type="ORF">A2934_05465</name>
</gene>
<organism evidence="3 4">
    <name type="scientific">Candidatus Sungbacteria bacterium RIFCSPLOWO2_01_FULL_47_10</name>
    <dbReference type="NCBI Taxonomy" id="1802276"/>
    <lineage>
        <taxon>Bacteria</taxon>
        <taxon>Candidatus Sungiibacteriota</taxon>
    </lineage>
</organism>
<sequence>MVKSKKREFGDAGEKIATELLLQNGYRIVETNFRVKNLGEIDIVSIQEKQIVFVEVKTRNVSYETSFPIGFAIGPKKKRNLKRICQIYLLNNEYPQNQDWRVDAIFVSVNRETGSYETQHIENILWDEYY</sequence>
<comment type="similarity">
    <text evidence="1 2">Belongs to the UPF0102 family.</text>
</comment>
<name>A0A1G2L1K5_9BACT</name>
<dbReference type="AlphaFoldDB" id="A0A1G2L1K5"/>
<reference evidence="3 4" key="1">
    <citation type="journal article" date="2016" name="Nat. Commun.">
        <title>Thousands of microbial genomes shed light on interconnected biogeochemical processes in an aquifer system.</title>
        <authorList>
            <person name="Anantharaman K."/>
            <person name="Brown C.T."/>
            <person name="Hug L.A."/>
            <person name="Sharon I."/>
            <person name="Castelle C.J."/>
            <person name="Probst A.J."/>
            <person name="Thomas B.C."/>
            <person name="Singh A."/>
            <person name="Wilkins M.J."/>
            <person name="Karaoz U."/>
            <person name="Brodie E.L."/>
            <person name="Williams K.H."/>
            <person name="Hubbard S.S."/>
            <person name="Banfield J.F."/>
        </authorList>
    </citation>
    <scope>NUCLEOTIDE SEQUENCE [LARGE SCALE GENOMIC DNA]</scope>
</reference>
<dbReference type="PANTHER" id="PTHR34039">
    <property type="entry name" value="UPF0102 PROTEIN YRAN"/>
    <property type="match status" value="1"/>
</dbReference>
<dbReference type="HAMAP" id="MF_00048">
    <property type="entry name" value="UPF0102"/>
    <property type="match status" value="1"/>
</dbReference>
<dbReference type="Proteomes" id="UP000177982">
    <property type="component" value="Unassembled WGS sequence"/>
</dbReference>
<evidence type="ECO:0000313" key="4">
    <source>
        <dbReference type="Proteomes" id="UP000177982"/>
    </source>
</evidence>
<dbReference type="Pfam" id="PF02021">
    <property type="entry name" value="UPF0102"/>
    <property type="match status" value="1"/>
</dbReference>
<evidence type="ECO:0000256" key="1">
    <source>
        <dbReference type="ARBA" id="ARBA00006738"/>
    </source>
</evidence>
<dbReference type="PANTHER" id="PTHR34039:SF1">
    <property type="entry name" value="UPF0102 PROTEIN YRAN"/>
    <property type="match status" value="1"/>
</dbReference>
<dbReference type="InterPro" id="IPR011856">
    <property type="entry name" value="tRNA_endonuc-like_dom_sf"/>
</dbReference>